<feature type="region of interest" description="Disordered" evidence="3">
    <location>
        <begin position="1"/>
        <end position="42"/>
    </location>
</feature>
<reference evidence="5" key="2">
    <citation type="submission" date="1997-06" db="EMBL/GenBank/DDBJ databases">
        <authorList>
            <person name="Theologis"/>
        </authorList>
    </citation>
    <scope>NUCLEOTIDE SEQUENCE</scope>
</reference>
<organism evidence="5">
    <name type="scientific">Arabidopsis thaliana</name>
    <name type="common">Mouse-ear cress</name>
    <dbReference type="NCBI Taxonomy" id="3702"/>
    <lineage>
        <taxon>Eukaryota</taxon>
        <taxon>Viridiplantae</taxon>
        <taxon>Streptophyta</taxon>
        <taxon>Embryophyta</taxon>
        <taxon>Tracheophyta</taxon>
        <taxon>Spermatophyta</taxon>
        <taxon>Magnoliopsida</taxon>
        <taxon>eudicotyledons</taxon>
        <taxon>Gunneridae</taxon>
        <taxon>Pentapetalae</taxon>
        <taxon>rosids</taxon>
        <taxon>malvids</taxon>
        <taxon>Brassicales</taxon>
        <taxon>Brassicaceae</taxon>
        <taxon>Camelineae</taxon>
        <taxon>Arabidopsis</taxon>
    </lineage>
</organism>
<sequence>MVSPGRSESISGENNTTLPDGSSGKRIPPSSPSGDKSPSSKRSKVSDRRLYFLFTIWSFSWEMAAALLPIAVKLQPPKTPRLPKRNGNVVAVLDITGTGGPLRINKAFVIKNVSHELHSGKFLQLEREARDPSRVSMLASLEISRENPATSGVQEGVEGYFPVNNQSNKAADSGVVISHNQDSKMELENMRVILPVSVFHTNHILFFSLVFWALHVEHTKYVLLAVSDMHLNKMNIGYAPYASDLTILNPRILLSGPAGSEIYQEILAKALANSFNAKLLIFDSNPILGVMTAKEFESLMNGPALIDRGKSLDLSSGQGDSSIPSPATSPRSFGTPVNHNLKKGMPLYIVCNKRMFFNLLRFLVY</sequence>
<reference key="3">
    <citation type="journal article" date="2000" name="Nature">
        <title>Sequence and analysis of chromosome 1 of the plant Arabidopsis thaliana.</title>
        <authorList>
            <person name="Theologis A."/>
            <person name="Ecker J.R."/>
            <person name="Palm C.J."/>
            <person name="Federspiel N.A."/>
            <person name="Kaul S."/>
            <person name="White O."/>
            <person name="Alonso J."/>
            <person name="Altafi H."/>
            <person name="Araujo R."/>
            <person name="Bowman C.L."/>
            <person name="Brooks S.Y."/>
            <person name="Buehler E."/>
            <person name="Chan A."/>
            <person name="Chao Q."/>
            <person name="Chen H."/>
            <person name="Cheuk R.F."/>
            <person name="Chin C.W."/>
            <person name="Chung M.K."/>
            <person name="Conn L."/>
            <person name="Conway A.B."/>
            <person name="Conway A.R."/>
            <person name="Creasy T.H."/>
            <person name="Dewar K."/>
            <person name="Dunn P."/>
            <person name="Etgu P."/>
            <person name="Feldblyum T.V."/>
            <person name="Feng J."/>
            <person name="Fong B."/>
            <person name="Fujii C.Y."/>
            <person name="Gill J.E."/>
            <person name="Goldsmith A.D."/>
            <person name="Haas B."/>
            <person name="Hansen N.F."/>
            <person name="Hughes B."/>
            <person name="Huizar L."/>
            <person name="Hunter J.L."/>
            <person name="Jenkins J."/>
            <person name="Johnson-Hopson C."/>
            <person name="Khan S."/>
            <person name="Khaykin E."/>
            <person name="Kim C.J."/>
            <person name="Koo H.L."/>
            <person name="Kremenetskaia I."/>
            <person name="Kurtz D.B."/>
            <person name="Kwan A."/>
            <person name="Lam B."/>
            <person name="Langin-Hooper S."/>
            <person name="Lee A."/>
            <person name="Lee J.M."/>
            <person name="Lenz C.A."/>
            <person name="Li J.H."/>
            <person name="Li Y."/>
            <person name="Lin X."/>
            <person name="Liu S.X."/>
            <person name="Liu Z.A."/>
            <person name="Luros J.S."/>
            <person name="Maiti R."/>
            <person name="Marziali A."/>
            <person name="Militscher J."/>
            <person name="Miranda M."/>
            <person name="Nguyen M."/>
            <person name="Nierman W.C."/>
            <person name="Osborne B.I."/>
            <person name="Pai G."/>
            <person name="Peterson J."/>
            <person name="Pham P.K."/>
            <person name="Rizzo M."/>
            <person name="Rooney T."/>
            <person name="Rowley D."/>
            <person name="Sakano H."/>
            <person name="Salzberg S.L."/>
            <person name="Schwartz J.R."/>
            <person name="Shinn P."/>
            <person name="Southwick A.M."/>
            <person name="Sun H."/>
            <person name="Tallon L.J."/>
            <person name="Tambunga G."/>
            <person name="Toriumi M.J."/>
            <person name="Town C.D."/>
            <person name="Utterback T."/>
            <person name="Van Aken S."/>
            <person name="Vaysberg M."/>
            <person name="Vysotskaia V.S."/>
            <person name="Walker M."/>
            <person name="Wu D."/>
            <person name="Yu G."/>
            <person name="Fraser C.M."/>
            <person name="Venter J.C."/>
            <person name="Davis R.W."/>
        </authorList>
    </citation>
    <scope>NUCLEOTIDE SEQUENCE [LARGE SCALE GENOMIC DNA]</scope>
    <source>
        <strain>cv. Columbia</strain>
    </source>
</reference>
<dbReference type="PANTHER" id="PTHR45644:SF39">
    <property type="entry name" value="AAA-TYPE ATPASE FAMILY PROTEIN-RELATED"/>
    <property type="match status" value="1"/>
</dbReference>
<keyword evidence="4" id="KW-0812">Transmembrane</keyword>
<name>O04580_ARATH</name>
<feature type="transmembrane region" description="Helical" evidence="4">
    <location>
        <begin position="50"/>
        <end position="72"/>
    </location>
</feature>
<feature type="compositionally biased region" description="Polar residues" evidence="3">
    <location>
        <begin position="1"/>
        <end position="20"/>
    </location>
</feature>
<feature type="compositionally biased region" description="Polar residues" evidence="3">
    <location>
        <begin position="323"/>
        <end position="334"/>
    </location>
</feature>
<gene>
    <name evidence="5" type="primary">F19K23.8</name>
</gene>
<accession>O04580</accession>
<evidence type="ECO:0000256" key="2">
    <source>
        <dbReference type="ARBA" id="ARBA00022840"/>
    </source>
</evidence>
<evidence type="ECO:0000256" key="1">
    <source>
        <dbReference type="ARBA" id="ARBA00022741"/>
    </source>
</evidence>
<dbReference type="GO" id="GO:0005524">
    <property type="term" value="F:ATP binding"/>
    <property type="evidence" value="ECO:0007669"/>
    <property type="project" value="UniProtKB-KW"/>
</dbReference>
<keyword evidence="4" id="KW-0472">Membrane</keyword>
<keyword evidence="2" id="KW-0067">ATP-binding</keyword>
<evidence type="ECO:0000256" key="4">
    <source>
        <dbReference type="SAM" id="Phobius"/>
    </source>
</evidence>
<dbReference type="PANTHER" id="PTHR45644">
    <property type="entry name" value="AAA ATPASE, PUTATIVE (AFU_ORTHOLOGUE AFUA_2G12920)-RELATED-RELATED"/>
    <property type="match status" value="1"/>
</dbReference>
<keyword evidence="4" id="KW-1133">Transmembrane helix</keyword>
<dbReference type="EMBL" id="AC000375">
    <property type="protein sequence ID" value="AAB60761.1"/>
    <property type="molecule type" value="Genomic_DNA"/>
</dbReference>
<feature type="region of interest" description="Disordered" evidence="3">
    <location>
        <begin position="315"/>
        <end position="334"/>
    </location>
</feature>
<evidence type="ECO:0000313" key="5">
    <source>
        <dbReference type="EMBL" id="AAB60761.1"/>
    </source>
</evidence>
<dbReference type="PIR" id="H96647">
    <property type="entry name" value="H96647"/>
</dbReference>
<protein>
    <submittedName>
        <fullName evidence="5">F19K23.8 protein</fullName>
    </submittedName>
</protein>
<dbReference type="AlphaFoldDB" id="O04580"/>
<keyword evidence="1" id="KW-0547">Nucleotide-binding</keyword>
<proteinExistence type="predicted"/>
<reference evidence="5" key="1">
    <citation type="submission" date="1997-04" db="EMBL/GenBank/DDBJ databases">
        <title>The sequence of BAC F19K23 from Arabidopsis thaliana chromosome 1.</title>
        <authorList>
            <person name="Osborne B.I."/>
            <person name="Vysotskaia V.S."/>
            <person name="Toriumi M."/>
            <person name="Yu G."/>
            <person name="Oji O."/>
            <person name="Shen Y.K."/>
            <person name="Araujo R."/>
            <person name="Au M."/>
            <person name="Buehler E."/>
            <person name="Conway A.B."/>
            <person name="Conway A.R."/>
            <person name="Dewar K."/>
            <person name="Feng J."/>
            <person name="Kim C."/>
            <person name="Kurtz D."/>
            <person name="Li Y."/>
            <person name="Shinn P."/>
            <person name="Sun H."/>
            <person name="Davis R.W."/>
            <person name="Ecker J.R."/>
            <person name="Federspiel N.A."/>
            <person name="Theologis A."/>
        </authorList>
    </citation>
    <scope>NUCLEOTIDE SEQUENCE</scope>
</reference>
<evidence type="ECO:0000256" key="3">
    <source>
        <dbReference type="SAM" id="MobiDB-lite"/>
    </source>
</evidence>
<dbReference type="InterPro" id="IPR051701">
    <property type="entry name" value="Mito_OM_Translocase_MSP1"/>
</dbReference>